<name>A0A839HJC2_9BURK</name>
<dbReference type="InterPro" id="IPR000847">
    <property type="entry name" value="LysR_HTH_N"/>
</dbReference>
<evidence type="ECO:0000313" key="4">
    <source>
        <dbReference type="Proteomes" id="UP000586093"/>
    </source>
</evidence>
<dbReference type="GO" id="GO:0003700">
    <property type="term" value="F:DNA-binding transcription factor activity"/>
    <property type="evidence" value="ECO:0007669"/>
    <property type="project" value="InterPro"/>
</dbReference>
<dbReference type="Gene3D" id="3.40.190.10">
    <property type="entry name" value="Periplasmic binding protein-like II"/>
    <property type="match status" value="1"/>
</dbReference>
<reference evidence="3 4" key="1">
    <citation type="submission" date="2020-08" db="EMBL/GenBank/DDBJ databases">
        <title>Aquariorum lacteus gen. nov., sp. nov., a new member of the family Comamonadaceae, isolated from freshwater aquarium.</title>
        <authorList>
            <person name="Chun S.-J."/>
        </authorList>
    </citation>
    <scope>NUCLEOTIDE SEQUENCE [LARGE SCALE GENOMIC DNA]</scope>
    <source>
        <strain evidence="3 4">SJAQ100</strain>
    </source>
</reference>
<sequence length="377" mass="41339">MHRIDLTYALRSTLPDDRRPPALHHPLFALLDALHRSGSISAAAQTLDLSYRHVWGELKRWEGELGRELVVWAKGQRAALTPFGEKLLWAERRAQARLAPQVEALRMELERAFDDAFDDRVDVMTLCASHDQALPLLRELAREQGLHLDLNFMGSLDALRALDAGQCTMAGIHVRDGVARASVSARIYRPRLKPGHHKLIGFAQRTQGLMVAPGNPRRIARLDDMLRADLRWVGRAEGTGTRILLDELLAEAGLEAPPADLTEPSHVAAAQAVASRAADAAFGLEAAARQAGLDFIPLVRERYFLLTLKSLLDSSPALQRLVRLLGSTAWAQVLAGLPGYAATEPGAVLALTRVLPWWTYRNPPRPAAEGVAAPPMA</sequence>
<dbReference type="RefSeq" id="WP_182661471.1">
    <property type="nucleotide sequence ID" value="NZ_JACIVI010000001.1"/>
</dbReference>
<proteinExistence type="predicted"/>
<protein>
    <submittedName>
        <fullName evidence="3">Helix-turn-helix transcriptional regulator</fullName>
    </submittedName>
</protein>
<evidence type="ECO:0000313" key="3">
    <source>
        <dbReference type="EMBL" id="MBB1161022.1"/>
    </source>
</evidence>
<accession>A0A839HJC2</accession>
<dbReference type="Gene3D" id="1.10.10.10">
    <property type="entry name" value="Winged helix-like DNA-binding domain superfamily/Winged helix DNA-binding domain"/>
    <property type="match status" value="1"/>
</dbReference>
<evidence type="ECO:0000259" key="2">
    <source>
        <dbReference type="Pfam" id="PF12727"/>
    </source>
</evidence>
<feature type="domain" description="PBP" evidence="2">
    <location>
        <begin position="138"/>
        <end position="325"/>
    </location>
</feature>
<dbReference type="AlphaFoldDB" id="A0A839HJC2"/>
<dbReference type="SUPFAM" id="SSF46785">
    <property type="entry name" value="Winged helix' DNA-binding domain"/>
    <property type="match status" value="1"/>
</dbReference>
<dbReference type="InterPro" id="IPR036388">
    <property type="entry name" value="WH-like_DNA-bd_sf"/>
</dbReference>
<dbReference type="InterPro" id="IPR036390">
    <property type="entry name" value="WH_DNA-bd_sf"/>
</dbReference>
<dbReference type="Proteomes" id="UP000586093">
    <property type="component" value="Unassembled WGS sequence"/>
</dbReference>
<dbReference type="PANTHER" id="PTHR38431">
    <property type="entry name" value="BLL2305 PROTEIN"/>
    <property type="match status" value="1"/>
</dbReference>
<dbReference type="InterPro" id="IPR024370">
    <property type="entry name" value="PBP_domain"/>
</dbReference>
<comment type="caution">
    <text evidence="3">The sequence shown here is derived from an EMBL/GenBank/DDBJ whole genome shotgun (WGS) entry which is preliminary data.</text>
</comment>
<dbReference type="SUPFAM" id="SSF53850">
    <property type="entry name" value="Periplasmic binding protein-like II"/>
    <property type="match status" value="1"/>
</dbReference>
<keyword evidence="4" id="KW-1185">Reference proteome</keyword>
<dbReference type="EMBL" id="JACIVI010000001">
    <property type="protein sequence ID" value="MBB1161022.1"/>
    <property type="molecule type" value="Genomic_DNA"/>
</dbReference>
<feature type="domain" description="HTH lysR-type" evidence="1">
    <location>
        <begin position="29"/>
        <end position="85"/>
    </location>
</feature>
<dbReference type="PANTHER" id="PTHR38431:SF1">
    <property type="entry name" value="BLL2305 PROTEIN"/>
    <property type="match status" value="1"/>
</dbReference>
<evidence type="ECO:0000259" key="1">
    <source>
        <dbReference type="Pfam" id="PF00126"/>
    </source>
</evidence>
<organism evidence="3 4">
    <name type="scientific">Aquariibacter albus</name>
    <dbReference type="NCBI Taxonomy" id="2759899"/>
    <lineage>
        <taxon>Bacteria</taxon>
        <taxon>Pseudomonadati</taxon>
        <taxon>Pseudomonadota</taxon>
        <taxon>Betaproteobacteria</taxon>
        <taxon>Burkholderiales</taxon>
        <taxon>Sphaerotilaceae</taxon>
        <taxon>Aquariibacter</taxon>
    </lineage>
</organism>
<dbReference type="Pfam" id="PF12727">
    <property type="entry name" value="PBP_like"/>
    <property type="match status" value="1"/>
</dbReference>
<gene>
    <name evidence="3" type="ORF">H4F90_03385</name>
</gene>
<dbReference type="Pfam" id="PF00126">
    <property type="entry name" value="HTH_1"/>
    <property type="match status" value="1"/>
</dbReference>